<protein>
    <recommendedName>
        <fullName evidence="4">DUF2946 domain-containing protein</fullName>
    </recommendedName>
</protein>
<comment type="caution">
    <text evidence="2">The sequence shown here is derived from an EMBL/GenBank/DDBJ whole genome shotgun (WGS) entry which is preliminary data.</text>
</comment>
<keyword evidence="3" id="KW-1185">Reference proteome</keyword>
<evidence type="ECO:0000256" key="1">
    <source>
        <dbReference type="SAM" id="MobiDB-lite"/>
    </source>
</evidence>
<evidence type="ECO:0000313" key="2">
    <source>
        <dbReference type="EMBL" id="NNU43851.1"/>
    </source>
</evidence>
<sequence length="111" mass="11518">MVRRLLLLVVAALVLRGWVGEAMAGQMLAQQLQLPSTHATAMHSPDCPGSVADEGGEATADQGLHCQDCTLHALTAAPLPLPRLLPASRVLPVAPAFASAERVPGDKPPIS</sequence>
<dbReference type="Proteomes" id="UP000552954">
    <property type="component" value="Unassembled WGS sequence"/>
</dbReference>
<evidence type="ECO:0008006" key="4">
    <source>
        <dbReference type="Google" id="ProtNLM"/>
    </source>
</evidence>
<dbReference type="EMBL" id="JABFCS010000001">
    <property type="protein sequence ID" value="NNU43851.1"/>
    <property type="molecule type" value="Genomic_DNA"/>
</dbReference>
<gene>
    <name evidence="2" type="ORF">HK415_12860</name>
</gene>
<feature type="region of interest" description="Disordered" evidence="1">
    <location>
        <begin position="39"/>
        <end position="58"/>
    </location>
</feature>
<organism evidence="2 3">
    <name type="scientific">Ramlibacter montanisoli</name>
    <dbReference type="NCBI Taxonomy" id="2732512"/>
    <lineage>
        <taxon>Bacteria</taxon>
        <taxon>Pseudomonadati</taxon>
        <taxon>Pseudomonadota</taxon>
        <taxon>Betaproteobacteria</taxon>
        <taxon>Burkholderiales</taxon>
        <taxon>Comamonadaceae</taxon>
        <taxon>Ramlibacter</taxon>
    </lineage>
</organism>
<reference evidence="2 3" key="1">
    <citation type="submission" date="2020-05" db="EMBL/GenBank/DDBJ databases">
        <authorList>
            <person name="Khan S.A."/>
            <person name="Jeon C.O."/>
            <person name="Chun B.H."/>
        </authorList>
    </citation>
    <scope>NUCLEOTIDE SEQUENCE [LARGE SCALE GENOMIC DNA]</scope>
    <source>
        <strain evidence="2 3">B156</strain>
    </source>
</reference>
<name>A0A849KGR5_9BURK</name>
<dbReference type="RefSeq" id="WP_171559832.1">
    <property type="nucleotide sequence ID" value="NZ_JABFCS010000001.1"/>
</dbReference>
<accession>A0A849KGR5</accession>
<evidence type="ECO:0000313" key="3">
    <source>
        <dbReference type="Proteomes" id="UP000552954"/>
    </source>
</evidence>
<proteinExistence type="predicted"/>
<reference evidence="2 3" key="2">
    <citation type="submission" date="2020-06" db="EMBL/GenBank/DDBJ databases">
        <title>Ramlibacter rhizophilus sp. nov., isolated from rhizosphere soil of national flower Mugunghwa from South Korea.</title>
        <authorList>
            <person name="Zheng-Fei Y."/>
            <person name="Huan T."/>
        </authorList>
    </citation>
    <scope>NUCLEOTIDE SEQUENCE [LARGE SCALE GENOMIC DNA]</scope>
    <source>
        <strain evidence="2 3">B156</strain>
    </source>
</reference>
<dbReference type="AlphaFoldDB" id="A0A849KGR5"/>